<dbReference type="PANTHER" id="PTHR32305:SF15">
    <property type="entry name" value="PROTEIN RHSA-RELATED"/>
    <property type="match status" value="1"/>
</dbReference>
<organism evidence="2 3">
    <name type="scientific">Comamonas odontotermitis</name>
    <dbReference type="NCBI Taxonomy" id="379895"/>
    <lineage>
        <taxon>Bacteria</taxon>
        <taxon>Pseudomonadati</taxon>
        <taxon>Pseudomonadota</taxon>
        <taxon>Betaproteobacteria</taxon>
        <taxon>Burkholderiales</taxon>
        <taxon>Comamonadaceae</taxon>
        <taxon>Comamonas</taxon>
    </lineage>
</organism>
<proteinExistence type="predicted"/>
<protein>
    <submittedName>
        <fullName evidence="2">RHS repeat-associated protein</fullName>
    </submittedName>
</protein>
<dbReference type="RefSeq" id="WP_184710912.1">
    <property type="nucleotide sequence ID" value="NZ_JACHKZ010000031.1"/>
</dbReference>
<keyword evidence="3" id="KW-1185">Reference proteome</keyword>
<dbReference type="Gene3D" id="2.180.10.10">
    <property type="entry name" value="RHS repeat-associated core"/>
    <property type="match status" value="1"/>
</dbReference>
<dbReference type="Proteomes" id="UP000562492">
    <property type="component" value="Unassembled WGS sequence"/>
</dbReference>
<feature type="region of interest" description="Disordered" evidence="1">
    <location>
        <begin position="151"/>
        <end position="232"/>
    </location>
</feature>
<dbReference type="InterPro" id="IPR022385">
    <property type="entry name" value="Rhs_assc_core"/>
</dbReference>
<dbReference type="PANTHER" id="PTHR32305">
    <property type="match status" value="1"/>
</dbReference>
<comment type="caution">
    <text evidence="2">The sequence shown here is derived from an EMBL/GenBank/DDBJ whole genome shotgun (WGS) entry which is preliminary data.</text>
</comment>
<evidence type="ECO:0000313" key="3">
    <source>
        <dbReference type="Proteomes" id="UP000562492"/>
    </source>
</evidence>
<dbReference type="InterPro" id="IPR050708">
    <property type="entry name" value="T6SS_VgrG/RHS"/>
</dbReference>
<dbReference type="NCBIfam" id="TIGR03696">
    <property type="entry name" value="Rhs_assc_core"/>
    <property type="match status" value="1"/>
</dbReference>
<dbReference type="EMBL" id="JACHKZ010000031">
    <property type="protein sequence ID" value="MBB6579525.1"/>
    <property type="molecule type" value="Genomic_DNA"/>
</dbReference>
<gene>
    <name evidence="2" type="ORF">HNP33_003638</name>
</gene>
<name>A0ABR6RK13_9BURK</name>
<evidence type="ECO:0000313" key="2">
    <source>
        <dbReference type="EMBL" id="MBB6579525.1"/>
    </source>
</evidence>
<accession>A0ABR6RK13</accession>
<reference evidence="2 3" key="1">
    <citation type="submission" date="2020-08" db="EMBL/GenBank/DDBJ databases">
        <title>Functional genomics of gut bacteria from endangered species of beetles.</title>
        <authorList>
            <person name="Carlos-Shanley C."/>
        </authorList>
    </citation>
    <scope>NUCLEOTIDE SEQUENCE [LARGE SCALE GENOMIC DNA]</scope>
    <source>
        <strain evidence="2 3">S00124</strain>
    </source>
</reference>
<feature type="compositionally biased region" description="Basic and acidic residues" evidence="1">
    <location>
        <begin position="178"/>
        <end position="232"/>
    </location>
</feature>
<sequence length="232" mass="26230">MPQELANAQGQVIWQASYKTWGSTVAEEWEVKTLAGSPIHKLDEGDSPAKADQQQNLRFQGQYLDRDTGLHYNTFRYYDPDVGRFICPDPIGLAGGINLGSYSPNPLMWIDPWGWNKNSNDTVGDWVLYDVDDSHGGKAKVGIGQEERKMADGTNARANASARRVRRDPNFPNARPTEVSKHPGITKKEMKEIEAKRVRDLRRQGEALPHNRENDKKYRPDYDDDSGKKGCK</sequence>
<evidence type="ECO:0000256" key="1">
    <source>
        <dbReference type="SAM" id="MobiDB-lite"/>
    </source>
</evidence>